<reference evidence="2" key="2">
    <citation type="submission" date="2021-02" db="EMBL/GenBank/DDBJ databases">
        <title>Aspergillus chevalieri M1 genome sequence.</title>
        <authorList>
            <person name="Kadooka C."/>
            <person name="Mori K."/>
            <person name="Futagami T."/>
        </authorList>
    </citation>
    <scope>NUCLEOTIDE SEQUENCE</scope>
    <source>
        <strain evidence="2">M1</strain>
    </source>
</reference>
<sequence>MPLSTLGPSAYNSLPANQSFTGPTLSPWFTQPLDMPPNTAKSGDPRGSFDRSDNKAHRGHAKRIRRSPTNLNKDGQAPSYIYNNRSKAELRGSQGAGVPSASKADFMLAPSIEDTAAPECEGNTSIDLGIEQAYDLQFILNAKEYHEKLDKLELDTALFCGLDQFLPYLPDSALENSGPYSSFIECVEALRGCINALINLQREGFCDRTFTILVEDPSRPDVAEAVHVSLEEMELLVTSLSAMRTSRRGNKTTAHILSLSLIRKLQGRHGRKDQDRDAIPQFASHKWLPSLRFLCTALSIGLVSFSGSHACRFDSIFCSTPLDKIPVGFGLNFTLRKLACLEDFIGGPAWVLGRNDPIPSPDTGMKVSLTVQDFEHLWGPVWPFGRTPDKTPIIKTERGFIVPLSSQSEHEMTHDRVPYELEFHWTKELPHSLVAIERPENLLLNSARRILIGTATGKVGLTVNDKCQTQIGLIQQQIASQLQIPGAYRGHYVGDGYEVNLGGGEYVTGGITKKWKKIPARTQKSALIEICDKPNTRLMPLLKLQVGLEISACTGNARRISLWDAICISQKRGTRSKDGVANSLNPCEHGIGDINCISSCWVNEENEGIDCLGNRTNEQKVLSGLDARRRIIDCIKLFEYTGIDHDGSLQAWWPFTDTPLTCRISPVTTNDVTNWFRLIKDTRDTSAFPIVSQRCFEIRAHGNIQKCSRPCKNGHSRIAQTGLSTRIMLDPLWLPARGSRNQQRNNLTAKTGLVQGTKLMVGDTHLTIETEWKGEQPVVVAAISTNPLYYKLGVASRLLLEGKTPRAQEQINHDVTTGVSIPIIVY</sequence>
<feature type="compositionally biased region" description="Polar residues" evidence="1">
    <location>
        <begin position="1"/>
        <end position="29"/>
    </location>
</feature>
<name>A0A7R7VR71_ASPCH</name>
<feature type="compositionally biased region" description="Basic residues" evidence="1">
    <location>
        <begin position="57"/>
        <end position="66"/>
    </location>
</feature>
<proteinExistence type="predicted"/>
<dbReference type="Proteomes" id="UP000637239">
    <property type="component" value="Chromosome 5"/>
</dbReference>
<feature type="compositionally biased region" description="Basic and acidic residues" evidence="1">
    <location>
        <begin position="43"/>
        <end position="56"/>
    </location>
</feature>
<evidence type="ECO:0000313" key="2">
    <source>
        <dbReference type="EMBL" id="BCR89321.1"/>
    </source>
</evidence>
<dbReference type="RefSeq" id="XP_043137843.1">
    <property type="nucleotide sequence ID" value="XM_043280245.1"/>
</dbReference>
<evidence type="ECO:0000313" key="3">
    <source>
        <dbReference type="Proteomes" id="UP000637239"/>
    </source>
</evidence>
<dbReference type="KEGG" id="ache:ACHE_50519A"/>
<dbReference type="GeneID" id="66983679"/>
<evidence type="ECO:0000256" key="1">
    <source>
        <dbReference type="SAM" id="MobiDB-lite"/>
    </source>
</evidence>
<keyword evidence="3" id="KW-1185">Reference proteome</keyword>
<feature type="region of interest" description="Disordered" evidence="1">
    <location>
        <begin position="1"/>
        <end position="79"/>
    </location>
</feature>
<dbReference type="AlphaFoldDB" id="A0A7R7VR71"/>
<gene>
    <name evidence="2" type="ORF">ACHE_50519A</name>
</gene>
<reference evidence="2" key="1">
    <citation type="submission" date="2021-01" db="EMBL/GenBank/DDBJ databases">
        <authorList>
            <consortium name="Aspergillus chevalieri M1 genome sequencing consortium"/>
            <person name="Kazuki M."/>
            <person name="Futagami T."/>
        </authorList>
    </citation>
    <scope>NUCLEOTIDE SEQUENCE</scope>
    <source>
        <strain evidence="2">M1</strain>
    </source>
</reference>
<dbReference type="EMBL" id="AP024420">
    <property type="protein sequence ID" value="BCR89321.1"/>
    <property type="molecule type" value="Genomic_DNA"/>
</dbReference>
<organism evidence="2 3">
    <name type="scientific">Aspergillus chevalieri</name>
    <name type="common">Eurotium chevalieri</name>
    <dbReference type="NCBI Taxonomy" id="182096"/>
    <lineage>
        <taxon>Eukaryota</taxon>
        <taxon>Fungi</taxon>
        <taxon>Dikarya</taxon>
        <taxon>Ascomycota</taxon>
        <taxon>Pezizomycotina</taxon>
        <taxon>Eurotiomycetes</taxon>
        <taxon>Eurotiomycetidae</taxon>
        <taxon>Eurotiales</taxon>
        <taxon>Aspergillaceae</taxon>
        <taxon>Aspergillus</taxon>
        <taxon>Aspergillus subgen. Aspergillus</taxon>
    </lineage>
</organism>
<accession>A0A7R7VR71</accession>
<protein>
    <submittedName>
        <fullName evidence="2">Uncharacterized protein</fullName>
    </submittedName>
</protein>